<comment type="caution">
    <text evidence="2">The sequence shown here is derived from an EMBL/GenBank/DDBJ whole genome shotgun (WGS) entry which is preliminary data.</text>
</comment>
<organism evidence="2 3">
    <name type="scientific">Lithospermum erythrorhizon</name>
    <name type="common">Purple gromwell</name>
    <name type="synonym">Lithospermum officinale var. erythrorhizon</name>
    <dbReference type="NCBI Taxonomy" id="34254"/>
    <lineage>
        <taxon>Eukaryota</taxon>
        <taxon>Viridiplantae</taxon>
        <taxon>Streptophyta</taxon>
        <taxon>Embryophyta</taxon>
        <taxon>Tracheophyta</taxon>
        <taxon>Spermatophyta</taxon>
        <taxon>Magnoliopsida</taxon>
        <taxon>eudicotyledons</taxon>
        <taxon>Gunneridae</taxon>
        <taxon>Pentapetalae</taxon>
        <taxon>asterids</taxon>
        <taxon>lamiids</taxon>
        <taxon>Boraginales</taxon>
        <taxon>Boraginaceae</taxon>
        <taxon>Boraginoideae</taxon>
        <taxon>Lithospermeae</taxon>
        <taxon>Lithospermum</taxon>
    </lineage>
</organism>
<dbReference type="EMBL" id="BAABME010005494">
    <property type="protein sequence ID" value="GAA0165787.1"/>
    <property type="molecule type" value="Genomic_DNA"/>
</dbReference>
<evidence type="ECO:0000313" key="2">
    <source>
        <dbReference type="EMBL" id="GAA0165787.1"/>
    </source>
</evidence>
<keyword evidence="3" id="KW-1185">Reference proteome</keyword>
<feature type="region of interest" description="Disordered" evidence="1">
    <location>
        <begin position="34"/>
        <end position="56"/>
    </location>
</feature>
<dbReference type="AlphaFoldDB" id="A0AAV3QP13"/>
<accession>A0AAV3QP13</accession>
<dbReference type="PANTHER" id="PTHR33710">
    <property type="entry name" value="BNAC02G09200D PROTEIN"/>
    <property type="match status" value="1"/>
</dbReference>
<evidence type="ECO:0008006" key="4">
    <source>
        <dbReference type="Google" id="ProtNLM"/>
    </source>
</evidence>
<dbReference type="Proteomes" id="UP001454036">
    <property type="component" value="Unassembled WGS sequence"/>
</dbReference>
<proteinExistence type="predicted"/>
<protein>
    <recommendedName>
        <fullName evidence="4">Endonuclease/exonuclease/phosphatase domain-containing protein</fullName>
    </recommendedName>
</protein>
<reference evidence="2 3" key="1">
    <citation type="submission" date="2024-01" db="EMBL/GenBank/DDBJ databases">
        <title>The complete chloroplast genome sequence of Lithospermum erythrorhizon: insights into the phylogenetic relationship among Boraginaceae species and the maternal lineages of purple gromwells.</title>
        <authorList>
            <person name="Okada T."/>
            <person name="Watanabe K."/>
        </authorList>
    </citation>
    <scope>NUCLEOTIDE SEQUENCE [LARGE SCALE GENOMIC DNA]</scope>
</reference>
<dbReference type="PANTHER" id="PTHR33710:SF77">
    <property type="entry name" value="DNASE I-LIKE SUPERFAMILY PROTEIN"/>
    <property type="match status" value="1"/>
</dbReference>
<name>A0AAV3QP13_LITER</name>
<evidence type="ECO:0000256" key="1">
    <source>
        <dbReference type="SAM" id="MobiDB-lite"/>
    </source>
</evidence>
<sequence length="362" mass="41543">MNNKALNQPEFIMNNRIEDIEKSSLTKLKATLNPTTTSVSDDSMTDSDPDSWSSGPCHYSWSGSRKNRKISEKLDRAMANFDWNLSFPNSFCNGLPIQRSDHGPLIISTKLCSKEKHRPFKLDHFLSSFPGYQDILVSAGSTTFSPPLNSPSQVFILNSKLKNIKCAIKSWNSNRVGNIFQHIKNIQQQLSVPQNSPHILMNSHYDINLRSQLDFLLIVQEQYWIQRDKLLRICNGDVNTKFFHSSIKHKTKINSILEILDDNNVLLTDENDIMDHCRDYFLNLYTSNNNTNSYSHTSCTLVPSTINNISAKLFPDQILELDRPFSHFEVKEAIFQMRPDKSPGPDDFPVDFFQDNWTLMGD</sequence>
<evidence type="ECO:0000313" key="3">
    <source>
        <dbReference type="Proteomes" id="UP001454036"/>
    </source>
</evidence>
<gene>
    <name evidence="2" type="ORF">LIER_21101</name>
</gene>